<dbReference type="Proteomes" id="UP001233999">
    <property type="component" value="Unassembled WGS sequence"/>
</dbReference>
<keyword evidence="2" id="KW-1185">Reference proteome</keyword>
<reference evidence="1" key="2">
    <citation type="submission" date="2023-05" db="EMBL/GenBank/DDBJ databases">
        <authorList>
            <person name="Fouks B."/>
        </authorList>
    </citation>
    <scope>NUCLEOTIDE SEQUENCE</scope>
    <source>
        <strain evidence="1">Stay&amp;Tobe</strain>
        <tissue evidence="1">Testes</tissue>
    </source>
</reference>
<protein>
    <submittedName>
        <fullName evidence="1">Uncharacterized protein</fullName>
    </submittedName>
</protein>
<organism evidence="1 2">
    <name type="scientific">Diploptera punctata</name>
    <name type="common">Pacific beetle cockroach</name>
    <dbReference type="NCBI Taxonomy" id="6984"/>
    <lineage>
        <taxon>Eukaryota</taxon>
        <taxon>Metazoa</taxon>
        <taxon>Ecdysozoa</taxon>
        <taxon>Arthropoda</taxon>
        <taxon>Hexapoda</taxon>
        <taxon>Insecta</taxon>
        <taxon>Pterygota</taxon>
        <taxon>Neoptera</taxon>
        <taxon>Polyneoptera</taxon>
        <taxon>Dictyoptera</taxon>
        <taxon>Blattodea</taxon>
        <taxon>Blaberoidea</taxon>
        <taxon>Blaberidae</taxon>
        <taxon>Diplopterinae</taxon>
        <taxon>Diploptera</taxon>
    </lineage>
</organism>
<dbReference type="AlphaFoldDB" id="A0AAD8E7M7"/>
<comment type="caution">
    <text evidence="1">The sequence shown here is derived from an EMBL/GenBank/DDBJ whole genome shotgun (WGS) entry which is preliminary data.</text>
</comment>
<gene>
    <name evidence="1" type="ORF">L9F63_004047</name>
</gene>
<sequence length="60" mass="7053">NFYTLIQPRKLLQILCAMPLSPYFYFYGTETSFIVNMKVVAWKATTYNYKSIHATSIMFS</sequence>
<dbReference type="EMBL" id="JASPKZ010008350">
    <property type="protein sequence ID" value="KAJ9580285.1"/>
    <property type="molecule type" value="Genomic_DNA"/>
</dbReference>
<feature type="non-terminal residue" evidence="1">
    <location>
        <position position="1"/>
    </location>
</feature>
<evidence type="ECO:0000313" key="2">
    <source>
        <dbReference type="Proteomes" id="UP001233999"/>
    </source>
</evidence>
<evidence type="ECO:0000313" key="1">
    <source>
        <dbReference type="EMBL" id="KAJ9580285.1"/>
    </source>
</evidence>
<proteinExistence type="predicted"/>
<accession>A0AAD8E7M7</accession>
<name>A0AAD8E7M7_DIPPU</name>
<feature type="non-terminal residue" evidence="1">
    <location>
        <position position="60"/>
    </location>
</feature>
<reference evidence="1" key="1">
    <citation type="journal article" date="2023" name="IScience">
        <title>Live-bearing cockroach genome reveals convergent evolutionary mechanisms linked to viviparity in insects and beyond.</title>
        <authorList>
            <person name="Fouks B."/>
            <person name="Harrison M.C."/>
            <person name="Mikhailova A.A."/>
            <person name="Marchal E."/>
            <person name="English S."/>
            <person name="Carruthers M."/>
            <person name="Jennings E.C."/>
            <person name="Chiamaka E.L."/>
            <person name="Frigard R.A."/>
            <person name="Pippel M."/>
            <person name="Attardo G.M."/>
            <person name="Benoit J.B."/>
            <person name="Bornberg-Bauer E."/>
            <person name="Tobe S.S."/>
        </authorList>
    </citation>
    <scope>NUCLEOTIDE SEQUENCE</scope>
    <source>
        <strain evidence="1">Stay&amp;Tobe</strain>
    </source>
</reference>